<protein>
    <submittedName>
        <fullName evidence="2">Uncharacterized protein</fullName>
    </submittedName>
</protein>
<proteinExistence type="predicted"/>
<name>A0A1G2QFU7_9BACT</name>
<dbReference type="EMBL" id="MHTJ01000002">
    <property type="protein sequence ID" value="OHA58929.1"/>
    <property type="molecule type" value="Genomic_DNA"/>
</dbReference>
<gene>
    <name evidence="2" type="ORF">A2571_00950</name>
</gene>
<dbReference type="AlphaFoldDB" id="A0A1G2QFU7"/>
<dbReference type="STRING" id="1802438.A2571_00950"/>
<evidence type="ECO:0000313" key="3">
    <source>
        <dbReference type="Proteomes" id="UP000177043"/>
    </source>
</evidence>
<reference evidence="2 3" key="1">
    <citation type="journal article" date="2016" name="Nat. Commun.">
        <title>Thousands of microbial genomes shed light on interconnected biogeochemical processes in an aquifer system.</title>
        <authorList>
            <person name="Anantharaman K."/>
            <person name="Brown C.T."/>
            <person name="Hug L.A."/>
            <person name="Sharon I."/>
            <person name="Castelle C.J."/>
            <person name="Probst A.J."/>
            <person name="Thomas B.C."/>
            <person name="Singh A."/>
            <person name="Wilkins M.J."/>
            <person name="Karaoz U."/>
            <person name="Brodie E.L."/>
            <person name="Williams K.H."/>
            <person name="Hubbard S.S."/>
            <person name="Banfield J.F."/>
        </authorList>
    </citation>
    <scope>NUCLEOTIDE SEQUENCE [LARGE SCALE GENOMIC DNA]</scope>
</reference>
<keyword evidence="1" id="KW-0472">Membrane</keyword>
<evidence type="ECO:0000313" key="2">
    <source>
        <dbReference type="EMBL" id="OHA58929.1"/>
    </source>
</evidence>
<keyword evidence="1" id="KW-0812">Transmembrane</keyword>
<evidence type="ECO:0000256" key="1">
    <source>
        <dbReference type="SAM" id="Phobius"/>
    </source>
</evidence>
<feature type="transmembrane region" description="Helical" evidence="1">
    <location>
        <begin position="38"/>
        <end position="62"/>
    </location>
</feature>
<feature type="transmembrane region" description="Helical" evidence="1">
    <location>
        <begin position="114"/>
        <end position="133"/>
    </location>
</feature>
<organism evidence="2 3">
    <name type="scientific">Candidatus Vogelbacteria bacterium RIFOXYD1_FULL_44_32</name>
    <dbReference type="NCBI Taxonomy" id="1802438"/>
    <lineage>
        <taxon>Bacteria</taxon>
        <taxon>Candidatus Vogeliibacteriota</taxon>
    </lineage>
</organism>
<accession>A0A1G2QFU7</accession>
<feature type="transmembrane region" description="Helical" evidence="1">
    <location>
        <begin position="74"/>
        <end position="102"/>
    </location>
</feature>
<sequence>MNNNNPKTPLNIAEVIVAKINLAEIKTKPKLFFMAKSGLVVAMVIFLFLFALYAVSLISFILRSNGILGAPNLGWWGVGLVLNSLPWLLILLAVLAIIILEITVGHFRFAYRRPALYSLLGVIILVIGGSVLAEQMEVHARLYRRAVDNRLPIFTPIYRDYDMMPIVGHHRGQVEKLEETGFWLRENKTAKKFEVVILPATRLMIPTGEEIEVGERVIVLGDTDGEVIEARAVLVPPDDLPDFSRPAMRRQMMEQRFEIKD</sequence>
<keyword evidence="1" id="KW-1133">Transmembrane helix</keyword>
<dbReference type="Proteomes" id="UP000177043">
    <property type="component" value="Unassembled WGS sequence"/>
</dbReference>
<comment type="caution">
    <text evidence="2">The sequence shown here is derived from an EMBL/GenBank/DDBJ whole genome shotgun (WGS) entry which is preliminary data.</text>
</comment>